<dbReference type="Pfam" id="PF00008">
    <property type="entry name" value="EGF"/>
    <property type="match status" value="1"/>
</dbReference>
<feature type="compositionally biased region" description="Acidic residues" evidence="5">
    <location>
        <begin position="1842"/>
        <end position="1853"/>
    </location>
</feature>
<keyword evidence="3 4" id="KW-1015">Disulfide bond</keyword>
<dbReference type="Gene3D" id="2.10.25.10">
    <property type="entry name" value="Laminin"/>
    <property type="match status" value="3"/>
</dbReference>
<dbReference type="CDD" id="cd00054">
    <property type="entry name" value="EGF_CA"/>
    <property type="match status" value="2"/>
</dbReference>
<dbReference type="GO" id="GO:0009653">
    <property type="term" value="P:anatomical structure morphogenesis"/>
    <property type="evidence" value="ECO:0007669"/>
    <property type="project" value="UniProtKB-ARBA"/>
</dbReference>
<feature type="domain" description="Laminin G" evidence="7">
    <location>
        <begin position="974"/>
        <end position="1147"/>
    </location>
</feature>
<protein>
    <submittedName>
        <fullName evidence="10">Uncharacterized protein</fullName>
    </submittedName>
</protein>
<proteinExistence type="predicted"/>
<feature type="region of interest" description="Disordered" evidence="5">
    <location>
        <begin position="1753"/>
        <end position="1782"/>
    </location>
</feature>
<dbReference type="GO" id="GO:0016020">
    <property type="term" value="C:membrane"/>
    <property type="evidence" value="ECO:0007669"/>
    <property type="project" value="UniProtKB-SubCell"/>
</dbReference>
<dbReference type="GO" id="GO:0004867">
    <property type="term" value="F:serine-type endopeptidase inhibitor activity"/>
    <property type="evidence" value="ECO:0007669"/>
    <property type="project" value="UniProtKB-KW"/>
</dbReference>
<evidence type="ECO:0000256" key="5">
    <source>
        <dbReference type="SAM" id="MobiDB-lite"/>
    </source>
</evidence>
<dbReference type="SUPFAM" id="SSF57362">
    <property type="entry name" value="BPTI-like"/>
    <property type="match status" value="1"/>
</dbReference>
<feature type="domain" description="EGF-like" evidence="8">
    <location>
        <begin position="1148"/>
        <end position="1185"/>
    </location>
</feature>
<feature type="domain" description="Laminin G" evidence="7">
    <location>
        <begin position="134"/>
        <end position="330"/>
    </location>
</feature>
<reference evidence="10 11" key="1">
    <citation type="journal article" date="2023" name="Insect Mol. Biol.">
        <title>Genome sequencing provides insights into the evolution of gene families encoding plant cell wall-degrading enzymes in longhorned beetles.</title>
        <authorList>
            <person name="Shin N.R."/>
            <person name="Okamura Y."/>
            <person name="Kirsch R."/>
            <person name="Pauchet Y."/>
        </authorList>
    </citation>
    <scope>NUCLEOTIDE SEQUENCE [LARGE SCALE GENOMIC DNA]</scope>
    <source>
        <strain evidence="10">EAD_L_NR</strain>
    </source>
</reference>
<dbReference type="PROSITE" id="PS01186">
    <property type="entry name" value="EGF_2"/>
    <property type="match status" value="1"/>
</dbReference>
<dbReference type="GO" id="GO:0030154">
    <property type="term" value="P:cell differentiation"/>
    <property type="evidence" value="ECO:0007669"/>
    <property type="project" value="UniProtKB-ARBA"/>
</dbReference>
<evidence type="ECO:0000313" key="10">
    <source>
        <dbReference type="EMBL" id="KAJ8924883.1"/>
    </source>
</evidence>
<dbReference type="GO" id="GO:0005509">
    <property type="term" value="F:calcium ion binding"/>
    <property type="evidence" value="ECO:0007669"/>
    <property type="project" value="InterPro"/>
</dbReference>
<dbReference type="SUPFAM" id="SSF49899">
    <property type="entry name" value="Concanavalin A-like lectins/glucanases"/>
    <property type="match status" value="6"/>
</dbReference>
<dbReference type="CDD" id="cd00053">
    <property type="entry name" value="EGF"/>
    <property type="match status" value="1"/>
</dbReference>
<feature type="domain" description="EGF-like" evidence="8">
    <location>
        <begin position="728"/>
        <end position="766"/>
    </location>
</feature>
<dbReference type="Gene3D" id="2.60.120.200">
    <property type="match status" value="6"/>
</dbReference>
<dbReference type="CDD" id="cd00109">
    <property type="entry name" value="Kunitz-type"/>
    <property type="match status" value="1"/>
</dbReference>
<dbReference type="PROSITE" id="PS00010">
    <property type="entry name" value="ASX_HYDROXYL"/>
    <property type="match status" value="1"/>
</dbReference>
<dbReference type="PROSITE" id="PS50279">
    <property type="entry name" value="BPTI_KUNITZ_2"/>
    <property type="match status" value="1"/>
</dbReference>
<dbReference type="InterPro" id="IPR000742">
    <property type="entry name" value="EGF"/>
</dbReference>
<dbReference type="PANTHER" id="PTHR15036:SF49">
    <property type="entry name" value="AXOTACTIN"/>
    <property type="match status" value="1"/>
</dbReference>
<evidence type="ECO:0000256" key="1">
    <source>
        <dbReference type="ARBA" id="ARBA00022690"/>
    </source>
</evidence>
<keyword evidence="2" id="KW-0722">Serine protease inhibitor</keyword>
<dbReference type="Gene3D" id="2.60.120.1000">
    <property type="match status" value="1"/>
</dbReference>
<dbReference type="SMART" id="SM00131">
    <property type="entry name" value="KU"/>
    <property type="match status" value="1"/>
</dbReference>
<dbReference type="SMART" id="SM00181">
    <property type="entry name" value="EGF"/>
    <property type="match status" value="4"/>
</dbReference>
<feature type="domain" description="Laminin G" evidence="7">
    <location>
        <begin position="1191"/>
        <end position="1401"/>
    </location>
</feature>
<dbReference type="Gene3D" id="4.10.410.10">
    <property type="entry name" value="Pancreatic trypsin inhibitor Kunitz domain"/>
    <property type="match status" value="1"/>
</dbReference>
<feature type="transmembrane region" description="Helical" evidence="6">
    <location>
        <begin position="1692"/>
        <end position="1713"/>
    </location>
</feature>
<dbReference type="InterPro" id="IPR050372">
    <property type="entry name" value="Neurexin-related_CASP"/>
</dbReference>
<dbReference type="InterPro" id="IPR036880">
    <property type="entry name" value="Kunitz_BPTI_sf"/>
</dbReference>
<dbReference type="PANTHER" id="PTHR15036">
    <property type="entry name" value="PIKACHURIN-LIKE PROTEIN"/>
    <property type="match status" value="1"/>
</dbReference>
<feature type="domain" description="Laminin G" evidence="7">
    <location>
        <begin position="555"/>
        <end position="726"/>
    </location>
</feature>
<dbReference type="FunFam" id="4.10.410.10:FF:000020">
    <property type="entry name" value="Collagen, type VI, alpha 3"/>
    <property type="match status" value="1"/>
</dbReference>
<dbReference type="PROSITE" id="PS50026">
    <property type="entry name" value="EGF_3"/>
    <property type="match status" value="4"/>
</dbReference>
<keyword evidence="6" id="KW-0812">Transmembrane</keyword>
<feature type="disulfide bond" evidence="4">
    <location>
        <begin position="1410"/>
        <end position="1427"/>
    </location>
</feature>
<evidence type="ECO:0000256" key="3">
    <source>
        <dbReference type="ARBA" id="ARBA00023157"/>
    </source>
</evidence>
<feature type="domain" description="EGF-like" evidence="8">
    <location>
        <begin position="331"/>
        <end position="369"/>
    </location>
</feature>
<keyword evidence="11" id="KW-1185">Reference proteome</keyword>
<feature type="domain" description="Laminin G" evidence="7">
    <location>
        <begin position="1442"/>
        <end position="1638"/>
    </location>
</feature>
<sequence>MDVEALQREEKRSISRHGGGKNATMRVLIAGLYPLLALVVARPESEGGQRQCAGPPERGPCNRNVHKWAFDHDRQQCQVFVWGGCAGNDKNRFDTEEQCMTKCTASMTSTQATTIVPKEERGPLLTFQETGNQNTFMFAQSNTFIQIDGDIIQTFQLRLCRQISFQFRTRLPHGLLVYHNVKVPAGVSLQPYALYVIVQQGQLKVVHVYGKHSTALTVGRGLNKDQWHSVTVRIDVHSARLMATVDDLKEETDLMGLNKENNYGVSANVTSVILIGGLSSEERLHGVKYIIESFVGCIKDVILSTGKSASDLLPITPLIATKHENVQEGCIDKCKTRENLCFQGSRCINHYNAFTCDCFGTKYEGEYCDIFTATILTLRGSSYVSYRVYDWKDRVHSSVTRFSMLFKTRFDNSALLYAAGGEHGIDHYIAASIYNNSVFIEMDFGEDPLVAILGQKSDFKLYQWNNLTIFHEYDKMHLILNEEKVTLNITGNPLLYIDPEIYIGGGPELQKKTGLKSTNNFVGSLKYVFYNDISIIYELNKNNPKVHYIGILRPEFYEVDVKEIPITFPFSSSHIWWHNNHTDSLSLSFSFKASSNLSVIASSEAQTGIYWEVRVVNDEVRFELSDNTKNVTHLVSVKKTPGIWHTLNLTYADGDLHMSVDNREKQEHIGELKFAIGDKIKVAAGSRSNSGLVGCMMDIVVNGARLEPRSILQSERVVGEVTLDDCRFVDACLRPNTCEHGGKCSVKEDRLICDCTNTGYIGKNCHFAQYRKTCEELALLGYTKPDVYLIDIDGNGRFPPAHVRCEFQSLEDATKTIVEHNLPSQIDVRSPSEKDFSFSIKYREFNADMLQELVSHSLNCSQYIRYDCQRAPLELHSATWFLSSANQTVDYIGDVKRGTCPCSIGKKCENKSQWCNCEGIDDDKWYTDDGYYTSANSLGIVEMVFLQQPDLPEDALGRITLGPLECVETNTQRFVVTFTTSQSYIEVPGWRKGDLAFSFRTTGKKAILLYQPPIRPNYPSFMVALTSDFQLTFNFTLNTGVSKELVIDSGRKLNGGEWHKVWIDYNSHHVRFMINEDSQMVNLKPEEEFGPFEGSMFIGGAISDLLDPKSSVHQGLIGCFRGLVVNEEILDIYSYMSVHLSEIIKDCKPSCVPNPCQNGAQCKELWSNFECICPNPWAYSGEHCETNINTEAITFTRPESYVRRNYLTNDTSLEKDLLKRMFQERILVNLRTYENVAVIFYANDHLNNFVHLYIDNGTQVVFLFNYDNVIHNVTVNHAELNTSTSIQIAIERDENKTTVHVNDNNNTIPVGVKLLEEYSNKPWVNAEKEVLAPQRPPAPPTQYFQLNLGGFDPETLLKVSEYPPQLPGYVGCLRGLKIGDTLMDLQNKVNDTEVKGVIAECNMRCDEVPCEHEGICIEDFRNQEHTCDCEHTSYYGEFCSEEKGAEFNGESILWREYVLNGSVDYVKFQLAFSTVDVRQKNTILLLLQTENSRSYYLLVGLSLEGYLTVQEDREGDVFSTTVNTKNFINGARHSVYYKRYLNDSELYIDRELTPMKQIPAQTFMNIPEKGANEVQIGGHDTNDPRLAIYKRYSGCLSNIFIEVNEHIMKPLEEYMLFTSTGAEKVNVSNQHGVRSAQCSADFDVIHEKTPLTTNLNISQGADKTWVQDAPQRNPYHSYYSATTEEEDGKEQFVVMALAAFFLLVIVISGYHIYVTDRKYKERKEFETDASIILSKQQAALLQENSKAAADVEEAKPLLQNGKVPTENGNNGGTTANGKNKPEPIIEKAVIETVPVPEEVPLKPLKRVDSKREKQKRISFRDSASELAWDNPEESSDLLSPMPEEDEEEESEEELNQKSVSSACDLQSMAPLSSISEVSLFNADQKASPTIPDERIPVPESDVHQTMANGVNGAVSEPPGETTDTDTKDVQYTAEGKPKFVTNLKPVFLNEHQRVFANPISYLGGPRLPSRNRWSLESVMSLD</sequence>
<feature type="domain" description="Laminin G" evidence="7">
    <location>
        <begin position="373"/>
        <end position="556"/>
    </location>
</feature>
<dbReference type="InterPro" id="IPR000152">
    <property type="entry name" value="EGF-type_Asp/Asn_hydroxyl_site"/>
</dbReference>
<evidence type="ECO:0000256" key="2">
    <source>
        <dbReference type="ARBA" id="ARBA00022900"/>
    </source>
</evidence>
<dbReference type="EMBL" id="JANEYG010000002">
    <property type="protein sequence ID" value="KAJ8924883.1"/>
    <property type="molecule type" value="Genomic_DNA"/>
</dbReference>
<feature type="region of interest" description="Disordered" evidence="5">
    <location>
        <begin position="1906"/>
        <end position="1926"/>
    </location>
</feature>
<dbReference type="Proteomes" id="UP001159042">
    <property type="component" value="Unassembled WGS sequence"/>
</dbReference>
<dbReference type="CDD" id="cd00110">
    <property type="entry name" value="LamG"/>
    <property type="match status" value="3"/>
</dbReference>
<feature type="region of interest" description="Disordered" evidence="5">
    <location>
        <begin position="1806"/>
        <end position="1864"/>
    </location>
</feature>
<keyword evidence="1" id="KW-0646">Protease inhibitor</keyword>
<feature type="domain" description="BPTI/Kunitz inhibitor" evidence="9">
    <location>
        <begin position="52"/>
        <end position="103"/>
    </location>
</feature>
<keyword evidence="6" id="KW-0472">Membrane</keyword>
<comment type="caution">
    <text evidence="10">The sequence shown here is derived from an EMBL/GenBank/DDBJ whole genome shotgun (WGS) entry which is preliminary data.</text>
</comment>
<evidence type="ECO:0000259" key="8">
    <source>
        <dbReference type="PROSITE" id="PS50026"/>
    </source>
</evidence>
<dbReference type="InterPro" id="IPR001881">
    <property type="entry name" value="EGF-like_Ca-bd_dom"/>
</dbReference>
<gene>
    <name evidence="10" type="ORF">NQ315_001038</name>
</gene>
<evidence type="ECO:0000259" key="7">
    <source>
        <dbReference type="PROSITE" id="PS50025"/>
    </source>
</evidence>
<evidence type="ECO:0000313" key="11">
    <source>
        <dbReference type="Proteomes" id="UP001159042"/>
    </source>
</evidence>
<keyword evidence="6" id="KW-1133">Transmembrane helix</keyword>
<dbReference type="GO" id="GO:0048513">
    <property type="term" value="P:animal organ development"/>
    <property type="evidence" value="ECO:0007669"/>
    <property type="project" value="UniProtKB-ARBA"/>
</dbReference>
<evidence type="ECO:0000256" key="6">
    <source>
        <dbReference type="SAM" id="Phobius"/>
    </source>
</evidence>
<accession>A0AAV8WED5</accession>
<organism evidence="10 11">
    <name type="scientific">Exocentrus adspersus</name>
    <dbReference type="NCBI Taxonomy" id="1586481"/>
    <lineage>
        <taxon>Eukaryota</taxon>
        <taxon>Metazoa</taxon>
        <taxon>Ecdysozoa</taxon>
        <taxon>Arthropoda</taxon>
        <taxon>Hexapoda</taxon>
        <taxon>Insecta</taxon>
        <taxon>Pterygota</taxon>
        <taxon>Neoptera</taxon>
        <taxon>Endopterygota</taxon>
        <taxon>Coleoptera</taxon>
        <taxon>Polyphaga</taxon>
        <taxon>Cucujiformia</taxon>
        <taxon>Chrysomeloidea</taxon>
        <taxon>Cerambycidae</taxon>
        <taxon>Lamiinae</taxon>
        <taxon>Acanthocinini</taxon>
        <taxon>Exocentrus</taxon>
    </lineage>
</organism>
<dbReference type="InterPro" id="IPR001791">
    <property type="entry name" value="Laminin_G"/>
</dbReference>
<evidence type="ECO:0000256" key="4">
    <source>
        <dbReference type="PROSITE-ProRule" id="PRU00076"/>
    </source>
</evidence>
<name>A0AAV8WED5_9CUCU</name>
<dbReference type="SMART" id="SM00282">
    <property type="entry name" value="LamG"/>
    <property type="match status" value="6"/>
</dbReference>
<dbReference type="InterPro" id="IPR013320">
    <property type="entry name" value="ConA-like_dom_sf"/>
</dbReference>
<dbReference type="Pfam" id="PF00014">
    <property type="entry name" value="Kunitz_BPTI"/>
    <property type="match status" value="1"/>
</dbReference>
<comment type="caution">
    <text evidence="4">Lacks conserved residue(s) required for the propagation of feature annotation.</text>
</comment>
<dbReference type="SMART" id="SM00179">
    <property type="entry name" value="EGF_CA"/>
    <property type="match status" value="2"/>
</dbReference>
<evidence type="ECO:0000259" key="9">
    <source>
        <dbReference type="PROSITE" id="PS50279"/>
    </source>
</evidence>
<keyword evidence="4" id="KW-0245">EGF-like domain</keyword>
<dbReference type="Pfam" id="PF02210">
    <property type="entry name" value="Laminin_G_2"/>
    <property type="match status" value="6"/>
</dbReference>
<feature type="domain" description="EGF-like" evidence="8">
    <location>
        <begin position="1402"/>
        <end position="1440"/>
    </location>
</feature>
<dbReference type="PROSITE" id="PS50025">
    <property type="entry name" value="LAM_G_DOMAIN"/>
    <property type="match status" value="6"/>
</dbReference>
<dbReference type="FunFam" id="2.10.25.10:FF:000459">
    <property type="entry name" value="Axotactin, isoform B"/>
    <property type="match status" value="1"/>
</dbReference>
<dbReference type="InterPro" id="IPR002223">
    <property type="entry name" value="Kunitz_BPTI"/>
</dbReference>